<name>A0ABM9BGP5_9BACL</name>
<dbReference type="CDD" id="cd22362">
    <property type="entry name" value="TnsA_endonuclease-like"/>
    <property type="match status" value="1"/>
</dbReference>
<feature type="domain" description="TnsA endonuclease C-terminal" evidence="1">
    <location>
        <begin position="170"/>
        <end position="253"/>
    </location>
</feature>
<protein>
    <submittedName>
        <fullName evidence="3">Transposon Tn7 transposition protein TnsA</fullName>
    </submittedName>
</protein>
<sequence length="279" mass="32881">MTKRADRKVKLQNNYLKKGRGQGVGENYLPFIQAHDNKIASEGWLTRHKGWKTKRTHHTLSEHERKYLYYCEWLDGISDIREQWPLLPLEKTMEIAEQLGIIHPHLDGKSVIMTTDFMLTLRTIYGFRNVVRTIKPKENLTVRTLELFEIERIYFAELGIDWCIVTEDKIPYFLVKNVEWMAHAKYLDTQQVVNEELIELIADDIYEIFINDAAKTSIMNLCIRTDKAIGLTKGSCMFILQHMLANKKWETEMNKKIIRESEPLRIFKSDIQNKIIHLA</sequence>
<dbReference type="InterPro" id="IPR014832">
    <property type="entry name" value="TnsA_C"/>
</dbReference>
<organism evidence="3 4">
    <name type="scientific">Paenibacillus pseudetheri</name>
    <dbReference type="NCBI Taxonomy" id="2897682"/>
    <lineage>
        <taxon>Bacteria</taxon>
        <taxon>Bacillati</taxon>
        <taxon>Bacillota</taxon>
        <taxon>Bacilli</taxon>
        <taxon>Bacillales</taxon>
        <taxon>Paenibacillaceae</taxon>
        <taxon>Paenibacillus</taxon>
    </lineage>
</organism>
<evidence type="ECO:0000259" key="1">
    <source>
        <dbReference type="Pfam" id="PF08721"/>
    </source>
</evidence>
<keyword evidence="4" id="KW-1185">Reference proteome</keyword>
<dbReference type="InterPro" id="IPR036388">
    <property type="entry name" value="WH-like_DNA-bd_sf"/>
</dbReference>
<dbReference type="EMBL" id="CAKMAB010000022">
    <property type="protein sequence ID" value="CAH1057594.1"/>
    <property type="molecule type" value="Genomic_DNA"/>
</dbReference>
<dbReference type="Gene3D" id="1.10.10.10">
    <property type="entry name" value="Winged helix-like DNA-binding domain superfamily/Winged helix DNA-binding domain"/>
    <property type="match status" value="1"/>
</dbReference>
<gene>
    <name evidence="3" type="primary">tnsA_1</name>
    <name evidence="3" type="ORF">PAECIP111894_03752</name>
</gene>
<dbReference type="InterPro" id="IPR011335">
    <property type="entry name" value="Restrct_endonuc-II-like"/>
</dbReference>
<evidence type="ECO:0000259" key="2">
    <source>
        <dbReference type="Pfam" id="PF08722"/>
    </source>
</evidence>
<dbReference type="SUPFAM" id="SSF52980">
    <property type="entry name" value="Restriction endonuclease-like"/>
    <property type="match status" value="1"/>
</dbReference>
<feature type="domain" description="TnsA endonuclease N-terminal" evidence="2">
    <location>
        <begin position="77"/>
        <end position="167"/>
    </location>
</feature>
<dbReference type="Pfam" id="PF08721">
    <property type="entry name" value="Tn7_Tnp_TnsA_C"/>
    <property type="match status" value="1"/>
</dbReference>
<evidence type="ECO:0000313" key="4">
    <source>
        <dbReference type="Proteomes" id="UP000838749"/>
    </source>
</evidence>
<dbReference type="Gene3D" id="3.40.1350.10">
    <property type="match status" value="1"/>
</dbReference>
<proteinExistence type="predicted"/>
<dbReference type="InterPro" id="IPR011856">
    <property type="entry name" value="tRNA_endonuc-like_dom_sf"/>
</dbReference>
<reference evidence="3" key="1">
    <citation type="submission" date="2021-12" db="EMBL/GenBank/DDBJ databases">
        <authorList>
            <person name="Criscuolo A."/>
        </authorList>
    </citation>
    <scope>NUCLEOTIDE SEQUENCE</scope>
    <source>
        <strain evidence="3">CIP111894</strain>
    </source>
</reference>
<comment type="caution">
    <text evidence="3">The sequence shown here is derived from an EMBL/GenBank/DDBJ whole genome shotgun (WGS) entry which is preliminary data.</text>
</comment>
<dbReference type="InterPro" id="IPR014833">
    <property type="entry name" value="TnsA_N"/>
</dbReference>
<dbReference type="RefSeq" id="WP_234537321.1">
    <property type="nucleotide sequence ID" value="NZ_CAKMAB010000022.1"/>
</dbReference>
<accession>A0ABM9BGP5</accession>
<dbReference type="Pfam" id="PF08722">
    <property type="entry name" value="Tn7_TnsA-like_N"/>
    <property type="match status" value="1"/>
</dbReference>
<dbReference type="Proteomes" id="UP000838749">
    <property type="component" value="Unassembled WGS sequence"/>
</dbReference>
<evidence type="ECO:0000313" key="3">
    <source>
        <dbReference type="EMBL" id="CAH1057594.1"/>
    </source>
</evidence>